<gene>
    <name evidence="6" type="ORF">GA0070609_0142</name>
</gene>
<evidence type="ECO:0000313" key="6">
    <source>
        <dbReference type="EMBL" id="SCG35717.1"/>
    </source>
</evidence>
<sequence>MPDQRDRWHHRPMPPNRTLGSITVTALTDGEGPFFQPREEAFPHATAEQWRAADQLDPGSVTADGRWWLRFRSFALRVGDGPVTLVDAGIGPAGSAAASWAPVPGRLPAELAAAGIEPADVRTVVLTHLHSDHIGWAVTGSPGTPYFPNADYLVQRAELDAIGSITPGLPAGLVAPLRAAGQLRAVDGEATIAPGVRLLPTPGHTPGHQCVLLDGGDERLLLTGDLLVHAVQLVDPTLAYAHEMDPAAARTSRTTLLTTLTPTLASHPPPPWPPPT</sequence>
<evidence type="ECO:0000313" key="7">
    <source>
        <dbReference type="Proteomes" id="UP000198217"/>
    </source>
</evidence>
<dbReference type="EMBL" id="LT607750">
    <property type="protein sequence ID" value="SCG35717.1"/>
    <property type="molecule type" value="Genomic_DNA"/>
</dbReference>
<name>A0A1C5GQ97_9ACTN</name>
<dbReference type="Gene3D" id="3.60.15.10">
    <property type="entry name" value="Ribonuclease Z/Hydroxyacylglutathione hydrolase-like"/>
    <property type="match status" value="1"/>
</dbReference>
<dbReference type="Proteomes" id="UP000198217">
    <property type="component" value="Chromosome I"/>
</dbReference>
<feature type="domain" description="Metallo-beta-lactamase" evidence="5">
    <location>
        <begin position="72"/>
        <end position="267"/>
    </location>
</feature>
<evidence type="ECO:0000256" key="4">
    <source>
        <dbReference type="ARBA" id="ARBA00022833"/>
    </source>
</evidence>
<dbReference type="AlphaFoldDB" id="A0A1C5GQ97"/>
<dbReference type="InterPro" id="IPR036866">
    <property type="entry name" value="RibonucZ/Hydroxyglut_hydro"/>
</dbReference>
<comment type="similarity">
    <text evidence="1">Belongs to the metallo-beta-lactamase superfamily.</text>
</comment>
<dbReference type="PANTHER" id="PTHR42978">
    <property type="entry name" value="QUORUM-QUENCHING LACTONASE YTNP-RELATED-RELATED"/>
    <property type="match status" value="1"/>
</dbReference>
<dbReference type="SMART" id="SM00849">
    <property type="entry name" value="Lactamase_B"/>
    <property type="match status" value="1"/>
</dbReference>
<keyword evidence="2" id="KW-0479">Metal-binding</keyword>
<organism evidence="6 7">
    <name type="scientific">Micromonospora echinaurantiaca</name>
    <dbReference type="NCBI Taxonomy" id="47857"/>
    <lineage>
        <taxon>Bacteria</taxon>
        <taxon>Bacillati</taxon>
        <taxon>Actinomycetota</taxon>
        <taxon>Actinomycetes</taxon>
        <taxon>Micromonosporales</taxon>
        <taxon>Micromonosporaceae</taxon>
        <taxon>Micromonospora</taxon>
    </lineage>
</organism>
<evidence type="ECO:0000259" key="5">
    <source>
        <dbReference type="SMART" id="SM00849"/>
    </source>
</evidence>
<evidence type="ECO:0000256" key="2">
    <source>
        <dbReference type="ARBA" id="ARBA00022723"/>
    </source>
</evidence>
<evidence type="ECO:0000256" key="1">
    <source>
        <dbReference type="ARBA" id="ARBA00007749"/>
    </source>
</evidence>
<proteinExistence type="inferred from homology"/>
<keyword evidence="4" id="KW-0862">Zinc</keyword>
<dbReference type="Pfam" id="PF00753">
    <property type="entry name" value="Lactamase_B"/>
    <property type="match status" value="1"/>
</dbReference>
<dbReference type="GO" id="GO:0016787">
    <property type="term" value="F:hydrolase activity"/>
    <property type="evidence" value="ECO:0007669"/>
    <property type="project" value="UniProtKB-KW"/>
</dbReference>
<dbReference type="InterPro" id="IPR001279">
    <property type="entry name" value="Metallo-B-lactamas"/>
</dbReference>
<dbReference type="GO" id="GO:0046872">
    <property type="term" value="F:metal ion binding"/>
    <property type="evidence" value="ECO:0007669"/>
    <property type="project" value="UniProtKB-KW"/>
</dbReference>
<keyword evidence="3" id="KW-0378">Hydrolase</keyword>
<dbReference type="SUPFAM" id="SSF56281">
    <property type="entry name" value="Metallo-hydrolase/oxidoreductase"/>
    <property type="match status" value="1"/>
</dbReference>
<dbReference type="PANTHER" id="PTHR42978:SF6">
    <property type="entry name" value="QUORUM-QUENCHING LACTONASE YTNP-RELATED"/>
    <property type="match status" value="1"/>
</dbReference>
<reference evidence="6 7" key="1">
    <citation type="submission" date="2016-06" db="EMBL/GenBank/DDBJ databases">
        <authorList>
            <person name="Kjaerup R.B."/>
            <person name="Dalgaard T.S."/>
            <person name="Juul-Madsen H.R."/>
        </authorList>
    </citation>
    <scope>NUCLEOTIDE SEQUENCE [LARGE SCALE GENOMIC DNA]</scope>
    <source>
        <strain evidence="6 7">DSM 43904</strain>
    </source>
</reference>
<evidence type="ECO:0000256" key="3">
    <source>
        <dbReference type="ARBA" id="ARBA00022801"/>
    </source>
</evidence>
<keyword evidence="7" id="KW-1185">Reference proteome</keyword>
<dbReference type="InterPro" id="IPR051013">
    <property type="entry name" value="MBL_superfamily_lactonases"/>
</dbReference>
<protein>
    <submittedName>
        <fullName evidence="6">Metallo-beta-lactamase superfamily protein</fullName>
    </submittedName>
</protein>
<accession>A0A1C5GQ97</accession>